<evidence type="ECO:0000259" key="8">
    <source>
        <dbReference type="PROSITE" id="PS50112"/>
    </source>
</evidence>
<feature type="domain" description="Response regulatory" evidence="7">
    <location>
        <begin position="509"/>
        <end position="626"/>
    </location>
</feature>
<evidence type="ECO:0000256" key="1">
    <source>
        <dbReference type="ARBA" id="ARBA00000085"/>
    </source>
</evidence>
<gene>
    <name evidence="9" type="ORF">QO010_003201</name>
</gene>
<dbReference type="PROSITE" id="PS50110">
    <property type="entry name" value="RESPONSE_REGULATORY"/>
    <property type="match status" value="1"/>
</dbReference>
<dbReference type="PROSITE" id="PS50112">
    <property type="entry name" value="PAS"/>
    <property type="match status" value="2"/>
</dbReference>
<dbReference type="InterPro" id="IPR011006">
    <property type="entry name" value="CheY-like_superfamily"/>
</dbReference>
<dbReference type="InterPro" id="IPR003661">
    <property type="entry name" value="HisK_dim/P_dom"/>
</dbReference>
<dbReference type="SUPFAM" id="SSF52172">
    <property type="entry name" value="CheY-like"/>
    <property type="match status" value="1"/>
</dbReference>
<evidence type="ECO:0000259" key="7">
    <source>
        <dbReference type="PROSITE" id="PS50110"/>
    </source>
</evidence>
<dbReference type="InterPro" id="IPR003594">
    <property type="entry name" value="HATPase_dom"/>
</dbReference>
<dbReference type="SMART" id="SM00388">
    <property type="entry name" value="HisKA"/>
    <property type="match status" value="1"/>
</dbReference>
<dbReference type="SUPFAM" id="SSF55785">
    <property type="entry name" value="PYP-like sensor domain (PAS domain)"/>
    <property type="match status" value="2"/>
</dbReference>
<feature type="domain" description="Histidine kinase" evidence="6">
    <location>
        <begin position="274"/>
        <end position="490"/>
    </location>
</feature>
<keyword evidence="4" id="KW-0902">Two-component regulatory system</keyword>
<dbReference type="NCBIfam" id="TIGR00229">
    <property type="entry name" value="sensory_box"/>
    <property type="match status" value="1"/>
</dbReference>
<reference evidence="9 10" key="1">
    <citation type="submission" date="2023-07" db="EMBL/GenBank/DDBJ databases">
        <title>Genomic Encyclopedia of Type Strains, Phase IV (KMG-IV): sequencing the most valuable type-strain genomes for metagenomic binning, comparative biology and taxonomic classification.</title>
        <authorList>
            <person name="Goeker M."/>
        </authorList>
    </citation>
    <scope>NUCLEOTIDE SEQUENCE [LARGE SCALE GENOMIC DNA]</scope>
    <source>
        <strain evidence="9 10">DSM 18695</strain>
    </source>
</reference>
<dbReference type="SUPFAM" id="SSF55874">
    <property type="entry name" value="ATPase domain of HSP90 chaperone/DNA topoisomerase II/histidine kinase"/>
    <property type="match status" value="1"/>
</dbReference>
<dbReference type="SMART" id="SM00448">
    <property type="entry name" value="REC"/>
    <property type="match status" value="1"/>
</dbReference>
<dbReference type="InterPro" id="IPR013655">
    <property type="entry name" value="PAS_fold_3"/>
</dbReference>
<organism evidence="9 10">
    <name type="scientific">Caulobacter ginsengisoli</name>
    <dbReference type="NCBI Taxonomy" id="400775"/>
    <lineage>
        <taxon>Bacteria</taxon>
        <taxon>Pseudomonadati</taxon>
        <taxon>Pseudomonadota</taxon>
        <taxon>Alphaproteobacteria</taxon>
        <taxon>Caulobacterales</taxon>
        <taxon>Caulobacteraceae</taxon>
        <taxon>Caulobacter</taxon>
    </lineage>
</organism>
<comment type="catalytic activity">
    <reaction evidence="1">
        <text>ATP + protein L-histidine = ADP + protein N-phospho-L-histidine.</text>
        <dbReference type="EC" id="2.7.13.3"/>
    </reaction>
</comment>
<evidence type="ECO:0000256" key="5">
    <source>
        <dbReference type="PROSITE-ProRule" id="PRU00169"/>
    </source>
</evidence>
<accession>A0ABU0ITT4</accession>
<dbReference type="PRINTS" id="PR00344">
    <property type="entry name" value="BCTRLSENSOR"/>
</dbReference>
<dbReference type="CDD" id="cd00130">
    <property type="entry name" value="PAS"/>
    <property type="match status" value="2"/>
</dbReference>
<feature type="modified residue" description="4-aspartylphosphate" evidence="5">
    <location>
        <position position="558"/>
    </location>
</feature>
<dbReference type="PANTHER" id="PTHR45339:SF1">
    <property type="entry name" value="HYBRID SIGNAL TRANSDUCTION HISTIDINE KINASE J"/>
    <property type="match status" value="1"/>
</dbReference>
<dbReference type="CDD" id="cd00082">
    <property type="entry name" value="HisKA"/>
    <property type="match status" value="1"/>
</dbReference>
<dbReference type="PROSITE" id="PS50109">
    <property type="entry name" value="HIS_KIN"/>
    <property type="match status" value="1"/>
</dbReference>
<dbReference type="InterPro" id="IPR001789">
    <property type="entry name" value="Sig_transdc_resp-reg_receiver"/>
</dbReference>
<dbReference type="SMART" id="SM00387">
    <property type="entry name" value="HATPase_c"/>
    <property type="match status" value="1"/>
</dbReference>
<dbReference type="Pfam" id="PF00512">
    <property type="entry name" value="HisKA"/>
    <property type="match status" value="1"/>
</dbReference>
<dbReference type="EMBL" id="JAUSVS010000006">
    <property type="protein sequence ID" value="MDQ0465414.1"/>
    <property type="molecule type" value="Genomic_DNA"/>
</dbReference>
<evidence type="ECO:0000259" key="6">
    <source>
        <dbReference type="PROSITE" id="PS50109"/>
    </source>
</evidence>
<comment type="caution">
    <text evidence="9">The sequence shown here is derived from an EMBL/GenBank/DDBJ whole genome shotgun (WGS) entry which is preliminary data.</text>
</comment>
<keyword evidence="10" id="KW-1185">Reference proteome</keyword>
<evidence type="ECO:0000313" key="9">
    <source>
        <dbReference type="EMBL" id="MDQ0465414.1"/>
    </source>
</evidence>
<dbReference type="InterPro" id="IPR005467">
    <property type="entry name" value="His_kinase_dom"/>
</dbReference>
<feature type="domain" description="PAS" evidence="8">
    <location>
        <begin position="26"/>
        <end position="88"/>
    </location>
</feature>
<proteinExistence type="predicted"/>
<dbReference type="Gene3D" id="3.40.50.2300">
    <property type="match status" value="1"/>
</dbReference>
<protein>
    <recommendedName>
        <fullName evidence="2">histidine kinase</fullName>
        <ecNumber evidence="2">2.7.13.3</ecNumber>
    </recommendedName>
</protein>
<dbReference type="Gene3D" id="3.30.565.10">
    <property type="entry name" value="Histidine kinase-like ATPase, C-terminal domain"/>
    <property type="match status" value="1"/>
</dbReference>
<dbReference type="InterPro" id="IPR000014">
    <property type="entry name" value="PAS"/>
</dbReference>
<name>A0ABU0ITT4_9CAUL</name>
<dbReference type="InterPro" id="IPR035965">
    <property type="entry name" value="PAS-like_dom_sf"/>
</dbReference>
<dbReference type="InterPro" id="IPR013767">
    <property type="entry name" value="PAS_fold"/>
</dbReference>
<dbReference type="CDD" id="cd17546">
    <property type="entry name" value="REC_hyHK_CKI1_RcsC-like"/>
    <property type="match status" value="1"/>
</dbReference>
<dbReference type="Pfam" id="PF08447">
    <property type="entry name" value="PAS_3"/>
    <property type="match status" value="1"/>
</dbReference>
<dbReference type="InterPro" id="IPR036097">
    <property type="entry name" value="HisK_dim/P_sf"/>
</dbReference>
<dbReference type="InterPro" id="IPR004358">
    <property type="entry name" value="Sig_transdc_His_kin-like_C"/>
</dbReference>
<dbReference type="SMART" id="SM00091">
    <property type="entry name" value="PAS"/>
    <property type="match status" value="2"/>
</dbReference>
<evidence type="ECO:0000313" key="10">
    <source>
        <dbReference type="Proteomes" id="UP001228905"/>
    </source>
</evidence>
<evidence type="ECO:0000256" key="3">
    <source>
        <dbReference type="ARBA" id="ARBA00022553"/>
    </source>
</evidence>
<dbReference type="Proteomes" id="UP001228905">
    <property type="component" value="Unassembled WGS sequence"/>
</dbReference>
<dbReference type="CDD" id="cd16922">
    <property type="entry name" value="HATPase_EvgS-ArcB-TorS-like"/>
    <property type="match status" value="1"/>
</dbReference>
<evidence type="ECO:0000256" key="4">
    <source>
        <dbReference type="ARBA" id="ARBA00023012"/>
    </source>
</evidence>
<dbReference type="Pfam" id="PF00072">
    <property type="entry name" value="Response_reg"/>
    <property type="match status" value="1"/>
</dbReference>
<dbReference type="PANTHER" id="PTHR45339">
    <property type="entry name" value="HYBRID SIGNAL TRANSDUCTION HISTIDINE KINASE J"/>
    <property type="match status" value="1"/>
</dbReference>
<dbReference type="Pfam" id="PF02518">
    <property type="entry name" value="HATPase_c"/>
    <property type="match status" value="1"/>
</dbReference>
<feature type="domain" description="PAS" evidence="8">
    <location>
        <begin position="162"/>
        <end position="210"/>
    </location>
</feature>
<evidence type="ECO:0000256" key="2">
    <source>
        <dbReference type="ARBA" id="ARBA00012438"/>
    </source>
</evidence>
<dbReference type="Pfam" id="PF00989">
    <property type="entry name" value="PAS"/>
    <property type="match status" value="1"/>
</dbReference>
<keyword evidence="3 5" id="KW-0597">Phosphoprotein</keyword>
<dbReference type="Gene3D" id="3.30.450.20">
    <property type="entry name" value="PAS domain"/>
    <property type="match status" value="2"/>
</dbReference>
<dbReference type="Gene3D" id="1.10.287.130">
    <property type="match status" value="1"/>
</dbReference>
<dbReference type="RefSeq" id="WP_307350710.1">
    <property type="nucleotide sequence ID" value="NZ_JAUSVS010000006.1"/>
</dbReference>
<sequence>MSDGKNFRRPKRTPSSVRFDAAGWFFENALDIFIVIDSEGVIQEVNPAWERVTGWLRDQTLDRPVLDFILPESQAEGRATAQRMRKDGFALNCLKVRTKEGGWLWLEGRSRLGPDNEMIGTMRDVTLERDREDELAAARRTRAMLSEAAGIGSWNFEPERGVIEWSHDITVLTGWTQSEIGDPDDFNAKLHPDDVEAARKAFARGALKGIGTSIDHRMITKDGRWLTLRATFRTEPRASGRFALKGISQDVTAMAEARDAALAAGEAKARFLANMSHELRTPMNGVMGVMHLLKKEPMSPDAQRLLAEAAGCGEMLATLLDDVIDFSRIEAGALELTDEPVDVGALLQGVAGLMQAQAAAKDVELRLVGETALGWVRTDPVRLRQALFNLVGNAVKFTLKGSVTILARRLDGDGLSFEIADTGVGIPLEAQAGLFERFHQADASTTRRFGGSGLGLAITRRLAQMMGGDVSFVSIPGQGSTFQLEIVAPACPALAMSEQARGEFLEGLKVLVVEDNPTNRLVATRLLEALGCQVETAADGELGVEAASQGSHDLILMDIQMPGIDGLEATRRIRALTSAAARIPIIALTANVLAHQTQAYRAAGMDGVVGKPISPPVLLGEIARIAGGDGDEAAWVA</sequence>
<dbReference type="EC" id="2.7.13.3" evidence="2"/>
<dbReference type="SUPFAM" id="SSF47384">
    <property type="entry name" value="Homodimeric domain of signal transducing histidine kinase"/>
    <property type="match status" value="1"/>
</dbReference>
<dbReference type="InterPro" id="IPR036890">
    <property type="entry name" value="HATPase_C_sf"/>
</dbReference>